<evidence type="ECO:0000256" key="9">
    <source>
        <dbReference type="SAM" id="Coils"/>
    </source>
</evidence>
<comment type="function">
    <text evidence="1">VSG forms a coat on the surface of the parasite. The trypanosome evades the immune response of the host by expressing a series of antigenically distinct VSGs from an estimated 1000 VSG genes.</text>
</comment>
<evidence type="ECO:0000259" key="10">
    <source>
        <dbReference type="Pfam" id="PF13206"/>
    </source>
</evidence>
<dbReference type="Pfam" id="PF13206">
    <property type="entry name" value="VSG_B"/>
    <property type="match status" value="1"/>
</dbReference>
<proteinExistence type="predicted"/>
<dbReference type="InterPro" id="IPR025932">
    <property type="entry name" value="Trypano_VSG_B_N_dom"/>
</dbReference>
<protein>
    <submittedName>
        <fullName evidence="11">Variant surface glycoprotein 3487</fullName>
    </submittedName>
</protein>
<reference evidence="11" key="1">
    <citation type="submission" date="2013-02" db="EMBL/GenBank/DDBJ databases">
        <authorList>
            <person name="Cross G.A.M."/>
            <person name="Kim H.-S."/>
            <person name="Wickstead B."/>
        </authorList>
    </citation>
    <scope>NUCLEOTIDE SEQUENCE</scope>
    <source>
        <strain evidence="11">Lister 427</strain>
    </source>
</reference>
<keyword evidence="4" id="KW-0336">GPI-anchor</keyword>
<evidence type="ECO:0000256" key="7">
    <source>
        <dbReference type="ARBA" id="ARBA00023180"/>
    </source>
</evidence>
<reference evidence="11" key="2">
    <citation type="journal article" date="2014" name="Mol. Biochem. Parasitol.">
        <title>Capturing the variant surface glycoprotein repertoire (the VSGnome) of Trypanosoma brucei Lister 427.</title>
        <authorList>
            <person name="Cross G.A."/>
            <person name="Kim H.S."/>
            <person name="Wickstead B."/>
        </authorList>
    </citation>
    <scope>NUCLEOTIDE SEQUENCE</scope>
    <source>
        <strain evidence="11">Lister 427</strain>
    </source>
</reference>
<evidence type="ECO:0000256" key="5">
    <source>
        <dbReference type="ARBA" id="ARBA00022729"/>
    </source>
</evidence>
<evidence type="ECO:0000313" key="11">
    <source>
        <dbReference type="EMBL" id="AGH59520.1"/>
    </source>
</evidence>
<keyword evidence="5" id="KW-0732">Signal</keyword>
<feature type="coiled-coil region" evidence="9">
    <location>
        <begin position="247"/>
        <end position="274"/>
    </location>
</feature>
<evidence type="ECO:0000256" key="1">
    <source>
        <dbReference type="ARBA" id="ARBA00002523"/>
    </source>
</evidence>
<keyword evidence="7" id="KW-0325">Glycoprotein</keyword>
<dbReference type="GO" id="GO:0098552">
    <property type="term" value="C:side of membrane"/>
    <property type="evidence" value="ECO:0007669"/>
    <property type="project" value="UniProtKB-KW"/>
</dbReference>
<evidence type="ECO:0000256" key="8">
    <source>
        <dbReference type="ARBA" id="ARBA00023288"/>
    </source>
</evidence>
<dbReference type="VEuPathDB" id="TriTrypDB:Tb427_000156600"/>
<name>M4T9D7_9TRYP</name>
<feature type="non-terminal residue" evidence="11">
    <location>
        <position position="1"/>
    </location>
</feature>
<evidence type="ECO:0000256" key="3">
    <source>
        <dbReference type="ARBA" id="ARBA00022475"/>
    </source>
</evidence>
<evidence type="ECO:0000256" key="6">
    <source>
        <dbReference type="ARBA" id="ARBA00023136"/>
    </source>
</evidence>
<organism evidence="11">
    <name type="scientific">Trypanosoma brucei</name>
    <dbReference type="NCBI Taxonomy" id="5691"/>
    <lineage>
        <taxon>Eukaryota</taxon>
        <taxon>Discoba</taxon>
        <taxon>Euglenozoa</taxon>
        <taxon>Kinetoplastea</taxon>
        <taxon>Metakinetoplastina</taxon>
        <taxon>Trypanosomatida</taxon>
        <taxon>Trypanosomatidae</taxon>
        <taxon>Trypanosoma</taxon>
    </lineage>
</organism>
<keyword evidence="8" id="KW-0449">Lipoprotein</keyword>
<comment type="subcellular location">
    <subcellularLocation>
        <location evidence="2">Cell membrane</location>
        <topology evidence="2">Lipid-anchor</topology>
        <topology evidence="2">GPI-anchor</topology>
    </subcellularLocation>
</comment>
<dbReference type="EMBL" id="KC612089">
    <property type="protein sequence ID" value="AGH59520.1"/>
    <property type="molecule type" value="Genomic_DNA"/>
</dbReference>
<dbReference type="AlphaFoldDB" id="M4T9D7"/>
<feature type="domain" description="Trypanosome variant surface glycoprotein B-type N-terminal" evidence="10">
    <location>
        <begin position="2"/>
        <end position="262"/>
    </location>
</feature>
<evidence type="ECO:0000256" key="4">
    <source>
        <dbReference type="ARBA" id="ARBA00022622"/>
    </source>
</evidence>
<keyword evidence="6" id="KW-0472">Membrane</keyword>
<sequence>KNMWPHWAAIEADLNKPDAEAKLLKAYNLETATTAQKELIQQQVAAYADAALGAMAIAEAAPAEDDATALTTEINQAIYREAKDATKAVDQKALTRKTGAAYGNSCDQSTPVTESKTLARAVACVCKSAEAQTNEETCIRSGAANVRCEVSGLPLPDKWTTIRAACPKVTPQPLTADRIRSAVGTAATAIVTDGTHAYIGHMKTGCDGNSNTACPRLTNAEKNNGDPLTKVLWLQQFVAVATKLDQRQKYNVTLKKQRKELQTIERQVKALAKRAIFLKHVQETAISVTLSGDNKNSRRNTSTMQHT</sequence>
<keyword evidence="3" id="KW-1003">Cell membrane</keyword>
<accession>M4T9D7</accession>
<keyword evidence="9" id="KW-0175">Coiled coil</keyword>
<evidence type="ECO:0000256" key="2">
    <source>
        <dbReference type="ARBA" id="ARBA00004609"/>
    </source>
</evidence>
<dbReference type="GO" id="GO:0005886">
    <property type="term" value="C:plasma membrane"/>
    <property type="evidence" value="ECO:0007669"/>
    <property type="project" value="UniProtKB-SubCell"/>
</dbReference>